<evidence type="ECO:0000313" key="10">
    <source>
        <dbReference type="EMBL" id="MBU2875173.1"/>
    </source>
</evidence>
<dbReference type="EMBL" id="JAHKPV010000021">
    <property type="protein sequence ID" value="MBU2875173.1"/>
    <property type="molecule type" value="Genomic_DNA"/>
</dbReference>
<organism evidence="10 11">
    <name type="scientific">Marinobacter salexigens</name>
    <dbReference type="NCBI Taxonomy" id="1925763"/>
    <lineage>
        <taxon>Bacteria</taxon>
        <taxon>Pseudomonadati</taxon>
        <taxon>Pseudomonadota</taxon>
        <taxon>Gammaproteobacteria</taxon>
        <taxon>Pseudomonadales</taxon>
        <taxon>Marinobacteraceae</taxon>
        <taxon>Marinobacter</taxon>
    </lineage>
</organism>
<dbReference type="HAMAP" id="MF_00135">
    <property type="entry name" value="PRAI"/>
    <property type="match status" value="1"/>
</dbReference>
<comment type="pathway">
    <text evidence="7">Amino-acid biosynthesis; L-tryptophan biosynthesis; L-tryptophan from chorismate: step 3/5.</text>
</comment>
<dbReference type="Proteomes" id="UP000753376">
    <property type="component" value="Unassembled WGS sequence"/>
</dbReference>
<dbReference type="InterPro" id="IPR001240">
    <property type="entry name" value="PRAI_dom"/>
</dbReference>
<keyword evidence="5 7" id="KW-0057">Aromatic amino acid biosynthesis</keyword>
<comment type="similarity">
    <text evidence="7">Belongs to the TrpF family.</text>
</comment>
<evidence type="ECO:0000259" key="9">
    <source>
        <dbReference type="Pfam" id="PF00697"/>
    </source>
</evidence>
<evidence type="ECO:0000256" key="5">
    <source>
        <dbReference type="ARBA" id="ARBA00023141"/>
    </source>
</evidence>
<comment type="caution">
    <text evidence="10">The sequence shown here is derived from an EMBL/GenBank/DDBJ whole genome shotgun (WGS) entry which is preliminary data.</text>
</comment>
<dbReference type="CDD" id="cd00405">
    <property type="entry name" value="PRAI"/>
    <property type="match status" value="1"/>
</dbReference>
<dbReference type="EC" id="5.3.1.24" evidence="7"/>
<name>A0ABS6AAL7_9GAMM</name>
<dbReference type="NCBIfam" id="NF002299">
    <property type="entry name" value="PRK01222.1-6"/>
    <property type="match status" value="1"/>
</dbReference>
<comment type="catalytic activity">
    <reaction evidence="1 7">
        <text>N-(5-phospho-beta-D-ribosyl)anthranilate = 1-(2-carboxyphenylamino)-1-deoxy-D-ribulose 5-phosphate</text>
        <dbReference type="Rhea" id="RHEA:21540"/>
        <dbReference type="ChEBI" id="CHEBI:18277"/>
        <dbReference type="ChEBI" id="CHEBI:58613"/>
        <dbReference type="EC" id="5.3.1.24"/>
    </reaction>
</comment>
<feature type="region of interest" description="Disordered" evidence="8">
    <location>
        <begin position="1"/>
        <end position="31"/>
    </location>
</feature>
<gene>
    <name evidence="7" type="primary">trpF</name>
    <name evidence="10" type="ORF">KO508_14295</name>
</gene>
<sequence>MRPWFPETLVQPVRKQPGSPNSHSPETEAGRRIMKTRVKICGLTRVSDIKAAVASGADAIGLVFYEPSPRAVTIEQAEVLARHIPAFVSLVGLFVNPPEAQVRDVLKRIPLDLLQFHGDESAGFCAQFERRWIKAVRVQQAGQIEKAFSDYYLASGLLVDAWDPVRFGGTGQSFNWDLIPPERTLPLILAGGLSSDNVFDAVKKVRPWAVDVSGGVEKSKGIKDIEKMSEFIKEAHRV</sequence>
<dbReference type="Pfam" id="PF00697">
    <property type="entry name" value="PRAI"/>
    <property type="match status" value="1"/>
</dbReference>
<evidence type="ECO:0000256" key="2">
    <source>
        <dbReference type="ARBA" id="ARBA00022272"/>
    </source>
</evidence>
<dbReference type="InterPro" id="IPR044643">
    <property type="entry name" value="TrpF_fam"/>
</dbReference>
<evidence type="ECO:0000256" key="8">
    <source>
        <dbReference type="SAM" id="MobiDB-lite"/>
    </source>
</evidence>
<reference evidence="10 11" key="1">
    <citation type="submission" date="2021-05" db="EMBL/GenBank/DDBJ databases">
        <title>Draft genomes of bacteria isolated from model marine particles.</title>
        <authorList>
            <person name="Datta M.S."/>
            <person name="Schwartzman J.A."/>
            <person name="Enke T.N."/>
            <person name="Saavedra J."/>
            <person name="Cermak N."/>
            <person name="Cordero O.X."/>
        </authorList>
    </citation>
    <scope>NUCLEOTIDE SEQUENCE [LARGE SCALE GENOMIC DNA]</scope>
    <source>
        <strain evidence="10 11">D2M19</strain>
    </source>
</reference>
<proteinExistence type="inferred from homology"/>
<keyword evidence="11" id="KW-1185">Reference proteome</keyword>
<accession>A0ABS6AAL7</accession>
<feature type="domain" description="N-(5'phosphoribosyl) anthranilate isomerase (PRAI)" evidence="9">
    <location>
        <begin position="38"/>
        <end position="233"/>
    </location>
</feature>
<evidence type="ECO:0000256" key="3">
    <source>
        <dbReference type="ARBA" id="ARBA00022605"/>
    </source>
</evidence>
<evidence type="ECO:0000256" key="1">
    <source>
        <dbReference type="ARBA" id="ARBA00001164"/>
    </source>
</evidence>
<evidence type="ECO:0000313" key="11">
    <source>
        <dbReference type="Proteomes" id="UP000753376"/>
    </source>
</evidence>
<dbReference type="PANTHER" id="PTHR42894">
    <property type="entry name" value="N-(5'-PHOSPHORIBOSYL)ANTHRANILATE ISOMERASE"/>
    <property type="match status" value="1"/>
</dbReference>
<protein>
    <recommendedName>
        <fullName evidence="2 7">N-(5'-phosphoribosyl)anthranilate isomerase</fullName>
        <shortName evidence="7">PRAI</shortName>
        <ecNumber evidence="7">5.3.1.24</ecNumber>
    </recommendedName>
</protein>
<keyword evidence="3 7" id="KW-0028">Amino-acid biosynthesis</keyword>
<keyword evidence="4 7" id="KW-0822">Tryptophan biosynthesis</keyword>
<keyword evidence="6 7" id="KW-0413">Isomerase</keyword>
<evidence type="ECO:0000256" key="6">
    <source>
        <dbReference type="ARBA" id="ARBA00023235"/>
    </source>
</evidence>
<evidence type="ECO:0000256" key="7">
    <source>
        <dbReference type="HAMAP-Rule" id="MF_00135"/>
    </source>
</evidence>
<dbReference type="NCBIfam" id="NF002298">
    <property type="entry name" value="PRK01222.1-4"/>
    <property type="match status" value="1"/>
</dbReference>
<evidence type="ECO:0000256" key="4">
    <source>
        <dbReference type="ARBA" id="ARBA00022822"/>
    </source>
</evidence>
<dbReference type="PANTHER" id="PTHR42894:SF1">
    <property type="entry name" value="N-(5'-PHOSPHORIBOSYL)ANTHRANILATE ISOMERASE"/>
    <property type="match status" value="1"/>
</dbReference>
<dbReference type="GO" id="GO:0004640">
    <property type="term" value="F:phosphoribosylanthranilate isomerase activity"/>
    <property type="evidence" value="ECO:0007669"/>
    <property type="project" value="UniProtKB-EC"/>
</dbReference>